<evidence type="ECO:0000256" key="1">
    <source>
        <dbReference type="SAM" id="MobiDB-lite"/>
    </source>
</evidence>
<accession>A0A5C3EK64</accession>
<evidence type="ECO:0000313" key="2">
    <source>
        <dbReference type="EMBL" id="SPO30872.1"/>
    </source>
</evidence>
<evidence type="ECO:0000313" key="3">
    <source>
        <dbReference type="Proteomes" id="UP000324022"/>
    </source>
</evidence>
<sequence length="353" mass="39180">MSNPMPTKWGHRPRLCRCKECCESGQHFTYEQWRWHKMKKQHRHIAQEVALSRSEPQITLVVPSSLLSSLPLLPIASFLSKAGCLRQEPCADESRHTRQRIDNTSTSSGMPLANDGLPALCLADDSNQEAEDSKSNNSNAVLAFPDLPAKDVSNNSFDNGSAIDAATEDDTPISSQDRLTLAQAHLLDSSLSHIDIDHQSVEEAVTDHAQHQRNRFVMVNYIFVMYLMTFHRLSNTITTLYLSFALHMLSQFCAFVADTNALTGTPPPQLSPCHAPSQPLPPPPGLVHRAPDSLLSQLLPLPLSPLPLPMLITPASVRQRLGMHSDFDEYLVCAHCGELMLWNGIDAPRTRLI</sequence>
<dbReference type="Proteomes" id="UP000324022">
    <property type="component" value="Unassembled WGS sequence"/>
</dbReference>
<gene>
    <name evidence="2" type="ORF">UTRI_10254</name>
</gene>
<protein>
    <submittedName>
        <fullName evidence="2">Uncharacterized protein</fullName>
    </submittedName>
</protein>
<proteinExistence type="predicted"/>
<dbReference type="AlphaFoldDB" id="A0A5C3EK64"/>
<keyword evidence="3" id="KW-1185">Reference proteome</keyword>
<name>A0A5C3EK64_9BASI</name>
<feature type="compositionally biased region" description="Basic and acidic residues" evidence="1">
    <location>
        <begin position="92"/>
        <end position="101"/>
    </location>
</feature>
<feature type="region of interest" description="Disordered" evidence="1">
    <location>
        <begin position="89"/>
        <end position="119"/>
    </location>
</feature>
<dbReference type="EMBL" id="OOIN01000035">
    <property type="protein sequence ID" value="SPO30872.1"/>
    <property type="molecule type" value="Genomic_DNA"/>
</dbReference>
<organism evidence="2 3">
    <name type="scientific">Ustilago trichophora</name>
    <dbReference type="NCBI Taxonomy" id="86804"/>
    <lineage>
        <taxon>Eukaryota</taxon>
        <taxon>Fungi</taxon>
        <taxon>Dikarya</taxon>
        <taxon>Basidiomycota</taxon>
        <taxon>Ustilaginomycotina</taxon>
        <taxon>Ustilaginomycetes</taxon>
        <taxon>Ustilaginales</taxon>
        <taxon>Ustilaginaceae</taxon>
        <taxon>Ustilago</taxon>
    </lineage>
</organism>
<reference evidence="2 3" key="1">
    <citation type="submission" date="2018-03" db="EMBL/GenBank/DDBJ databases">
        <authorList>
            <person name="Guldener U."/>
        </authorList>
    </citation>
    <scope>NUCLEOTIDE SEQUENCE [LARGE SCALE GENOMIC DNA]</scope>
    <source>
        <strain evidence="2 3">NBRC100155</strain>
    </source>
</reference>